<evidence type="ECO:0000259" key="11">
    <source>
        <dbReference type="Pfam" id="PF18113"/>
    </source>
</evidence>
<evidence type="ECO:0000256" key="8">
    <source>
        <dbReference type="ARBA" id="ARBA00023027"/>
    </source>
</evidence>
<feature type="region of interest" description="Disordered" evidence="9">
    <location>
        <begin position="1"/>
        <end position="20"/>
    </location>
</feature>
<keyword evidence="5" id="KW-0285">Flavoprotein</keyword>
<protein>
    <submittedName>
        <fullName evidence="12">NAD(P)H-nitrite reductase</fullName>
    </submittedName>
</protein>
<accession>A0A1Y0IH71</accession>
<dbReference type="GO" id="GO:0005737">
    <property type="term" value="C:cytoplasm"/>
    <property type="evidence" value="ECO:0007669"/>
    <property type="project" value="UniProtKB-SubCell"/>
</dbReference>
<keyword evidence="4" id="KW-0963">Cytoplasm</keyword>
<dbReference type="OrthoDB" id="9800607at2"/>
<dbReference type="PANTHER" id="PTHR43429">
    <property type="entry name" value="PYRIDINE NUCLEOTIDE-DISULFIDE OXIDOREDUCTASE DOMAIN-CONTAINING"/>
    <property type="match status" value="1"/>
</dbReference>
<evidence type="ECO:0000313" key="13">
    <source>
        <dbReference type="Proteomes" id="UP000196027"/>
    </source>
</evidence>
<dbReference type="InterPro" id="IPR036188">
    <property type="entry name" value="FAD/NAD-bd_sf"/>
</dbReference>
<dbReference type="GO" id="GO:0016491">
    <property type="term" value="F:oxidoreductase activity"/>
    <property type="evidence" value="ECO:0007669"/>
    <property type="project" value="UniProtKB-KW"/>
</dbReference>
<evidence type="ECO:0000256" key="2">
    <source>
        <dbReference type="ARBA" id="ARBA00004496"/>
    </source>
</evidence>
<evidence type="ECO:0000259" key="10">
    <source>
        <dbReference type="Pfam" id="PF07992"/>
    </source>
</evidence>
<comment type="subcellular location">
    <subcellularLocation>
        <location evidence="2">Cytoplasm</location>
    </subcellularLocation>
</comment>
<sequence length="399" mass="42033">MNADNTDITSNSESQTSGNDPIVIIGTGLAGYTLAKELRKTDKDVPILMLTADDGHSYSKPMLSTGFTKNKTAEQLSMADPGRMVEQLAVDVRTFTTVTGIDAEKQCVLVGDEAITYSKLVLAWGADVIQLNIAGTAQESVYAVNDLLDYRRFREAVEGKQRILIMGAGLIGCEFANDLINGGFKVDIVAPCDGVLPGLVPDQAAAAVQDGLTEAGTTFHLGQVVESIDKVEDGVCCTLDNGTQVVVDAVLSAVGLRPRVQLAKDAGLTVAKGIVVNRLLETSAPNVYAMGDCAEVDGHVMLYVLPLMECARSLAKTLTGTPKEVTYGVMPVVIKTPCCPVAVLPPPVGAEGEWSVSGEGRDLKALFTDESGLVKGFALTGALVSERQALAKAVPPIHR</sequence>
<dbReference type="PRINTS" id="PR00368">
    <property type="entry name" value="FADPNR"/>
</dbReference>
<dbReference type="Gene3D" id="3.30.390.120">
    <property type="match status" value="1"/>
</dbReference>
<evidence type="ECO:0000256" key="4">
    <source>
        <dbReference type="ARBA" id="ARBA00022490"/>
    </source>
</evidence>
<dbReference type="Gene3D" id="3.50.50.60">
    <property type="entry name" value="FAD/NAD(P)-binding domain"/>
    <property type="match status" value="2"/>
</dbReference>
<dbReference type="AlphaFoldDB" id="A0A1Y0IH71"/>
<dbReference type="InterPro" id="IPR041364">
    <property type="entry name" value="Rbx-bd"/>
</dbReference>
<comment type="cofactor">
    <cofactor evidence="1">
        <name>FAD</name>
        <dbReference type="ChEBI" id="CHEBI:57692"/>
    </cofactor>
</comment>
<dbReference type="PRINTS" id="PR00411">
    <property type="entry name" value="PNDRDTASEI"/>
</dbReference>
<name>A0A1Y0IH71_9GAMM</name>
<evidence type="ECO:0000256" key="3">
    <source>
        <dbReference type="ARBA" id="ARBA00006442"/>
    </source>
</evidence>
<keyword evidence="13" id="KW-1185">Reference proteome</keyword>
<evidence type="ECO:0000256" key="9">
    <source>
        <dbReference type="SAM" id="MobiDB-lite"/>
    </source>
</evidence>
<evidence type="ECO:0000256" key="7">
    <source>
        <dbReference type="ARBA" id="ARBA00023002"/>
    </source>
</evidence>
<dbReference type="KEGG" id="ome:OLMES_4764"/>
<gene>
    <name evidence="12" type="ORF">OLMES_4764</name>
</gene>
<dbReference type="SUPFAM" id="SSF51905">
    <property type="entry name" value="FAD/NAD(P)-binding domain"/>
    <property type="match status" value="1"/>
</dbReference>
<organism evidence="12 13">
    <name type="scientific">Oleiphilus messinensis</name>
    <dbReference type="NCBI Taxonomy" id="141451"/>
    <lineage>
        <taxon>Bacteria</taxon>
        <taxon>Pseudomonadati</taxon>
        <taxon>Pseudomonadota</taxon>
        <taxon>Gammaproteobacteria</taxon>
        <taxon>Oceanospirillales</taxon>
        <taxon>Oleiphilaceae</taxon>
        <taxon>Oleiphilus</taxon>
    </lineage>
</organism>
<feature type="domain" description="FAD/NAD(P)-binding" evidence="10">
    <location>
        <begin position="22"/>
        <end position="301"/>
    </location>
</feature>
<keyword evidence="7" id="KW-0560">Oxidoreductase</keyword>
<evidence type="ECO:0000313" key="12">
    <source>
        <dbReference type="EMBL" id="ARU58753.1"/>
    </source>
</evidence>
<dbReference type="InterPro" id="IPR023753">
    <property type="entry name" value="FAD/NAD-binding_dom"/>
</dbReference>
<evidence type="ECO:0000256" key="1">
    <source>
        <dbReference type="ARBA" id="ARBA00001974"/>
    </source>
</evidence>
<dbReference type="RefSeq" id="WP_087463496.1">
    <property type="nucleotide sequence ID" value="NZ_CP021425.1"/>
</dbReference>
<dbReference type="Proteomes" id="UP000196027">
    <property type="component" value="Chromosome"/>
</dbReference>
<keyword evidence="6" id="KW-0274">FAD</keyword>
<evidence type="ECO:0000256" key="5">
    <source>
        <dbReference type="ARBA" id="ARBA00022630"/>
    </source>
</evidence>
<dbReference type="PANTHER" id="PTHR43429:SF3">
    <property type="entry name" value="NITRITE REDUCTASE [NAD(P)H]"/>
    <property type="match status" value="1"/>
</dbReference>
<dbReference type="Pfam" id="PF18113">
    <property type="entry name" value="Rbx_binding"/>
    <property type="match status" value="1"/>
</dbReference>
<reference evidence="12 13" key="1">
    <citation type="submission" date="2017-05" db="EMBL/GenBank/DDBJ databases">
        <title>Genomic insights into alkan degradation activity of Oleiphilus messinensis.</title>
        <authorList>
            <person name="Kozyavkin S.A."/>
            <person name="Slesarev A.I."/>
            <person name="Golyshin P.N."/>
            <person name="Korzhenkov A."/>
            <person name="Golyshina O.N."/>
            <person name="Toshchakov S.V."/>
        </authorList>
    </citation>
    <scope>NUCLEOTIDE SEQUENCE [LARGE SCALE GENOMIC DNA]</scope>
    <source>
        <strain evidence="12 13">ME102</strain>
    </source>
</reference>
<comment type="similarity">
    <text evidence="3">Belongs to the FAD-dependent oxidoreductase family.</text>
</comment>
<feature type="domain" description="Rubredoxin binding" evidence="11">
    <location>
        <begin position="324"/>
        <end position="393"/>
    </location>
</feature>
<evidence type="ECO:0000256" key="6">
    <source>
        <dbReference type="ARBA" id="ARBA00022827"/>
    </source>
</evidence>
<proteinExistence type="inferred from homology"/>
<feature type="compositionally biased region" description="Polar residues" evidence="9">
    <location>
        <begin position="1"/>
        <end position="19"/>
    </location>
</feature>
<dbReference type="Pfam" id="PF07992">
    <property type="entry name" value="Pyr_redox_2"/>
    <property type="match status" value="1"/>
</dbReference>
<keyword evidence="8" id="KW-0520">NAD</keyword>
<dbReference type="EMBL" id="CP021425">
    <property type="protein sequence ID" value="ARU58753.1"/>
    <property type="molecule type" value="Genomic_DNA"/>
</dbReference>
<dbReference type="InterPro" id="IPR050260">
    <property type="entry name" value="FAD-bd_OxRdtase"/>
</dbReference>